<evidence type="ECO:0000313" key="1">
    <source>
        <dbReference type="EMBL" id="KAK3247733.1"/>
    </source>
</evidence>
<accession>A0AAE0F0X4</accession>
<dbReference type="Proteomes" id="UP001190700">
    <property type="component" value="Unassembled WGS sequence"/>
</dbReference>
<sequence>MVCVFVVCNIATLLAVGLTFMKYESVVNVYIQNLTSPNDPDAPFSAPRLQRASLKVENMLSVANMAAQVLSNESTVSQEEAASDDAIMLARRRGLESKLSRLNETLFAAELLAKFAAGPQVTALTEASASFLTDTVSKVDMEAVNKLLTTFGKDEYVNHSLSLADKAMGKVDTYESAMRSVALMMARAWAQNQSPTSVDEFPTYAYASAREQALDRREPLYDTRNMIRRRDVYGQ</sequence>
<gene>
    <name evidence="1" type="ORF">CYMTET_42766</name>
</gene>
<comment type="caution">
    <text evidence="1">The sequence shown here is derived from an EMBL/GenBank/DDBJ whole genome shotgun (WGS) entry which is preliminary data.</text>
</comment>
<reference evidence="1 2" key="1">
    <citation type="journal article" date="2015" name="Genome Biol. Evol.">
        <title>Comparative Genomics of a Bacterivorous Green Alga Reveals Evolutionary Causalities and Consequences of Phago-Mixotrophic Mode of Nutrition.</title>
        <authorList>
            <person name="Burns J.A."/>
            <person name="Paasch A."/>
            <person name="Narechania A."/>
            <person name="Kim E."/>
        </authorList>
    </citation>
    <scope>NUCLEOTIDE SEQUENCE [LARGE SCALE GENOMIC DNA]</scope>
    <source>
        <strain evidence="1 2">PLY_AMNH</strain>
    </source>
</reference>
<evidence type="ECO:0000313" key="2">
    <source>
        <dbReference type="Proteomes" id="UP001190700"/>
    </source>
</evidence>
<dbReference type="EMBL" id="LGRX02028690">
    <property type="protein sequence ID" value="KAK3247733.1"/>
    <property type="molecule type" value="Genomic_DNA"/>
</dbReference>
<name>A0AAE0F0X4_9CHLO</name>
<organism evidence="1 2">
    <name type="scientific">Cymbomonas tetramitiformis</name>
    <dbReference type="NCBI Taxonomy" id="36881"/>
    <lineage>
        <taxon>Eukaryota</taxon>
        <taxon>Viridiplantae</taxon>
        <taxon>Chlorophyta</taxon>
        <taxon>Pyramimonadophyceae</taxon>
        <taxon>Pyramimonadales</taxon>
        <taxon>Pyramimonadaceae</taxon>
        <taxon>Cymbomonas</taxon>
    </lineage>
</organism>
<protein>
    <submittedName>
        <fullName evidence="1">Uncharacterized protein</fullName>
    </submittedName>
</protein>
<keyword evidence="2" id="KW-1185">Reference proteome</keyword>
<dbReference type="AlphaFoldDB" id="A0AAE0F0X4"/>
<proteinExistence type="predicted"/>